<evidence type="ECO:0000313" key="3">
    <source>
        <dbReference type="Proteomes" id="UP000488506"/>
    </source>
</evidence>
<name>A0A833L1K7_UNCSA</name>
<dbReference type="PANTHER" id="PTHR10724">
    <property type="entry name" value="30S RIBOSOMAL PROTEIN S1"/>
    <property type="match status" value="1"/>
</dbReference>
<dbReference type="InterPro" id="IPR012340">
    <property type="entry name" value="NA-bd_OB-fold"/>
</dbReference>
<dbReference type="GO" id="GO:0003735">
    <property type="term" value="F:structural constituent of ribosome"/>
    <property type="evidence" value="ECO:0007669"/>
    <property type="project" value="TreeGrafter"/>
</dbReference>
<proteinExistence type="predicted"/>
<evidence type="ECO:0000313" key="2">
    <source>
        <dbReference type="EMBL" id="KAF0134580.1"/>
    </source>
</evidence>
<dbReference type="SUPFAM" id="SSF50249">
    <property type="entry name" value="Nucleic acid-binding proteins"/>
    <property type="match status" value="1"/>
</dbReference>
<dbReference type="AlphaFoldDB" id="A0A833L1K7"/>
<feature type="domain" description="S1 motif" evidence="1">
    <location>
        <begin position="6"/>
        <end position="74"/>
    </location>
</feature>
<organism evidence="2 3">
    <name type="scientific">Candidatus Saganbacteria bacterium</name>
    <dbReference type="NCBI Taxonomy" id="2575572"/>
    <lineage>
        <taxon>Bacteria</taxon>
        <taxon>Bacillati</taxon>
        <taxon>Saganbacteria</taxon>
    </lineage>
</organism>
<dbReference type="EMBL" id="WPAF01000007">
    <property type="protein sequence ID" value="KAF0134580.1"/>
    <property type="molecule type" value="Genomic_DNA"/>
</dbReference>
<dbReference type="PROSITE" id="PS50126">
    <property type="entry name" value="S1"/>
    <property type="match status" value="1"/>
</dbReference>
<dbReference type="Pfam" id="PF00575">
    <property type="entry name" value="S1"/>
    <property type="match status" value="1"/>
</dbReference>
<dbReference type="GO" id="GO:0003729">
    <property type="term" value="F:mRNA binding"/>
    <property type="evidence" value="ECO:0007669"/>
    <property type="project" value="TreeGrafter"/>
</dbReference>
<accession>A0A833L1K7</accession>
<sequence length="132" mass="14857">MPVEIGQDVDGKVTGITKYGAFIDLGEGKTGLVHISQISDSYVTDINQFIKVSDVVKVRVMSLVKPGKYDLSIKQAGKVYVPTYHKRPSQKEKAIPGSFEDKINRFLKDSEERLLDCKKNLEEKQGVRSRKK</sequence>
<dbReference type="GO" id="GO:0006412">
    <property type="term" value="P:translation"/>
    <property type="evidence" value="ECO:0007669"/>
    <property type="project" value="TreeGrafter"/>
</dbReference>
<reference evidence="2 3" key="1">
    <citation type="submission" date="2019-12" db="EMBL/GenBank/DDBJ databases">
        <authorList>
            <person name="Wolfe R."/>
            <person name="Danczak R."/>
            <person name="Wilkins M."/>
        </authorList>
    </citation>
    <scope>NUCLEOTIDE SEQUENCE [LARGE SCALE GENOMIC DNA]</scope>
    <source>
        <strain evidence="2">X2_MaxBin.013</strain>
    </source>
</reference>
<dbReference type="Gene3D" id="2.40.50.140">
    <property type="entry name" value="Nucleic acid-binding proteins"/>
    <property type="match status" value="1"/>
</dbReference>
<dbReference type="InterPro" id="IPR003029">
    <property type="entry name" value="S1_domain"/>
</dbReference>
<comment type="caution">
    <text evidence="2">The sequence shown here is derived from an EMBL/GenBank/DDBJ whole genome shotgun (WGS) entry which is preliminary data.</text>
</comment>
<protein>
    <submittedName>
        <fullName evidence="2">S1 RNA binding domain protein</fullName>
    </submittedName>
</protein>
<dbReference type="Proteomes" id="UP000488506">
    <property type="component" value="Unassembled WGS sequence"/>
</dbReference>
<dbReference type="SMART" id="SM00316">
    <property type="entry name" value="S1"/>
    <property type="match status" value="1"/>
</dbReference>
<evidence type="ECO:0000259" key="1">
    <source>
        <dbReference type="PROSITE" id="PS50126"/>
    </source>
</evidence>
<dbReference type="InterPro" id="IPR050437">
    <property type="entry name" value="Ribos_protein_bS1-like"/>
</dbReference>
<gene>
    <name evidence="2" type="ORF">FD145_598</name>
</gene>